<sequence length="496" mass="56995">MSSFGKWFNLPRKRSNSTPTRQVLSEFLNRSATESFLPPQHQQYSYHHISSASAAATGYSSLPTTATAAKPSHTFNTAQSAPLLITSSFYDLAYPFEPCDSPEDETPPEVVTRGGAEDMFSNSRPPTPSSTTTDVKPQQNHELNSNHKNKQQQMVRNIQALPSPQPLPIAAHYYMPIQRDYEQDDALNYYPRETTQPLTWHSKSSPKKIPLNKGGHPPIKRRATPFADQTTGYHSNDDINEEDRDDLVFEKTQYEGAKDSATSSAMDDHQISYTAPGKTFNSDAYDAEVRKLRSEIKRMEKKHKEHEKHILDAQQQLEYLIISRSYDSSFLSGSSAPQYTHNEQWEPPPTSSSDRDAHHYYSQSFNEQHYRPGYWYPAYDTDYYYSMHTPSNSYSTNTASFRHVSSSSKSSEPHDYAHVPQKSKEKIHSASHRFDMMNDSNHHYSYGYRPSSYASSNAMDDESYYYQLQQRQHQLLSYGHHHGYTPSRESKKRWTQ</sequence>
<name>A0A162R831_MUCCL</name>
<protein>
    <submittedName>
        <fullName evidence="3">Uncharacterized protein</fullName>
    </submittedName>
</protein>
<gene>
    <name evidence="3" type="ORF">MUCCIDRAFT_159317</name>
</gene>
<evidence type="ECO:0000313" key="3">
    <source>
        <dbReference type="EMBL" id="OAD09160.1"/>
    </source>
</evidence>
<comment type="caution">
    <text evidence="3">The sequence shown here is derived from an EMBL/GenBank/DDBJ whole genome shotgun (WGS) entry which is preliminary data.</text>
</comment>
<proteinExistence type="predicted"/>
<dbReference type="VEuPathDB" id="FungiDB:MUCCIDRAFT_159317"/>
<feature type="region of interest" description="Disordered" evidence="2">
    <location>
        <begin position="197"/>
        <end position="240"/>
    </location>
</feature>
<feature type="compositionally biased region" description="Polar residues" evidence="2">
    <location>
        <begin position="134"/>
        <end position="143"/>
    </location>
</feature>
<accession>A0A162R831</accession>
<dbReference type="OrthoDB" id="2275557at2759"/>
<feature type="region of interest" description="Disordered" evidence="2">
    <location>
        <begin position="99"/>
        <end position="151"/>
    </location>
</feature>
<dbReference type="Proteomes" id="UP000077051">
    <property type="component" value="Unassembled WGS sequence"/>
</dbReference>
<feature type="region of interest" description="Disordered" evidence="2">
    <location>
        <begin position="404"/>
        <end position="428"/>
    </location>
</feature>
<reference evidence="3 4" key="1">
    <citation type="submission" date="2015-06" db="EMBL/GenBank/DDBJ databases">
        <title>Expansion of signal transduction pathways in fungi by whole-genome duplication.</title>
        <authorList>
            <consortium name="DOE Joint Genome Institute"/>
            <person name="Corrochano L.M."/>
            <person name="Kuo A."/>
            <person name="Marcet-Houben M."/>
            <person name="Polaino S."/>
            <person name="Salamov A."/>
            <person name="Villalobos J.M."/>
            <person name="Alvarez M.I."/>
            <person name="Avalos J."/>
            <person name="Benito E.P."/>
            <person name="Benoit I."/>
            <person name="Burger G."/>
            <person name="Camino L.P."/>
            <person name="Canovas D."/>
            <person name="Cerda-Olmedo E."/>
            <person name="Cheng J.-F."/>
            <person name="Dominguez A."/>
            <person name="Elias M."/>
            <person name="Eslava A.P."/>
            <person name="Glaser F."/>
            <person name="Grimwood J."/>
            <person name="Gutierrez G."/>
            <person name="Heitman J."/>
            <person name="Henrissat B."/>
            <person name="Iturriaga E.A."/>
            <person name="Lang B.F."/>
            <person name="Lavin J.L."/>
            <person name="Lee S."/>
            <person name="Li W."/>
            <person name="Lindquist E."/>
            <person name="Lopez-Garcia S."/>
            <person name="Luque E.M."/>
            <person name="Marcos A.T."/>
            <person name="Martin J."/>
            <person name="Mccluskey K."/>
            <person name="Medina H.R."/>
            <person name="Miralles-Duran A."/>
            <person name="Miyazaki A."/>
            <person name="Munoz-Torres E."/>
            <person name="Oguiza J.A."/>
            <person name="Ohm R."/>
            <person name="Olmedo M."/>
            <person name="Orejas M."/>
            <person name="Ortiz-Castellanos L."/>
            <person name="Pisabarro A.G."/>
            <person name="Rodriguez-Romero J."/>
            <person name="Ruiz-Herrera J."/>
            <person name="Ruiz-Vazquez R."/>
            <person name="Sanz C."/>
            <person name="Schackwitz W."/>
            <person name="Schmutz J."/>
            <person name="Shahriari M."/>
            <person name="Shelest E."/>
            <person name="Silva-Franco F."/>
            <person name="Soanes D."/>
            <person name="Syed K."/>
            <person name="Tagua V.G."/>
            <person name="Talbot N.J."/>
            <person name="Thon M."/>
            <person name="De Vries R.P."/>
            <person name="Wiebenga A."/>
            <person name="Yadav J.S."/>
            <person name="Braun E.L."/>
            <person name="Baker S."/>
            <person name="Garre V."/>
            <person name="Horwitz B."/>
            <person name="Torres-Martinez S."/>
            <person name="Idnurm A."/>
            <person name="Herrera-Estrella A."/>
            <person name="Gabaldon T."/>
            <person name="Grigoriev I.V."/>
        </authorList>
    </citation>
    <scope>NUCLEOTIDE SEQUENCE [LARGE SCALE GENOMIC DNA]</scope>
    <source>
        <strain evidence="3 4">CBS 277.49</strain>
    </source>
</reference>
<feature type="compositionally biased region" description="Basic and acidic residues" evidence="2">
    <location>
        <begin position="411"/>
        <end position="428"/>
    </location>
</feature>
<dbReference type="EMBL" id="AMYB01000001">
    <property type="protein sequence ID" value="OAD09160.1"/>
    <property type="molecule type" value="Genomic_DNA"/>
</dbReference>
<organism evidence="3 4">
    <name type="scientific">Mucor lusitanicus CBS 277.49</name>
    <dbReference type="NCBI Taxonomy" id="747725"/>
    <lineage>
        <taxon>Eukaryota</taxon>
        <taxon>Fungi</taxon>
        <taxon>Fungi incertae sedis</taxon>
        <taxon>Mucoromycota</taxon>
        <taxon>Mucoromycotina</taxon>
        <taxon>Mucoromycetes</taxon>
        <taxon>Mucorales</taxon>
        <taxon>Mucorineae</taxon>
        <taxon>Mucoraceae</taxon>
        <taxon>Mucor</taxon>
    </lineage>
</organism>
<dbReference type="AlphaFoldDB" id="A0A162R831"/>
<evidence type="ECO:0000256" key="1">
    <source>
        <dbReference type="SAM" id="Coils"/>
    </source>
</evidence>
<feature type="coiled-coil region" evidence="1">
    <location>
        <begin position="282"/>
        <end position="316"/>
    </location>
</feature>
<feature type="compositionally biased region" description="Low complexity" evidence="2">
    <location>
        <begin position="121"/>
        <end position="133"/>
    </location>
</feature>
<feature type="region of interest" description="Disordered" evidence="2">
    <location>
        <begin position="337"/>
        <end position="357"/>
    </location>
</feature>
<evidence type="ECO:0000256" key="2">
    <source>
        <dbReference type="SAM" id="MobiDB-lite"/>
    </source>
</evidence>
<evidence type="ECO:0000313" key="4">
    <source>
        <dbReference type="Proteomes" id="UP000077051"/>
    </source>
</evidence>
<feature type="region of interest" description="Disordered" evidence="2">
    <location>
        <begin position="1"/>
        <end position="21"/>
    </location>
</feature>
<keyword evidence="1" id="KW-0175">Coiled coil</keyword>
<keyword evidence="4" id="KW-1185">Reference proteome</keyword>